<keyword evidence="9" id="KW-1185">Reference proteome</keyword>
<dbReference type="CDD" id="cd14485">
    <property type="entry name" value="mltA_like_LT_A"/>
    <property type="match status" value="1"/>
</dbReference>
<dbReference type="Pfam" id="PF03562">
    <property type="entry name" value="MltA"/>
    <property type="match status" value="1"/>
</dbReference>
<dbReference type="PIRSF" id="PIRSF019422">
    <property type="entry name" value="MltA"/>
    <property type="match status" value="1"/>
</dbReference>
<dbReference type="SMART" id="SM00925">
    <property type="entry name" value="MltA"/>
    <property type="match status" value="1"/>
</dbReference>
<dbReference type="Proteomes" id="UP001482231">
    <property type="component" value="Unassembled WGS sequence"/>
</dbReference>
<dbReference type="EC" id="4.2.2.n1" evidence="2"/>
<dbReference type="Gene3D" id="2.40.40.10">
    <property type="entry name" value="RlpA-like domain"/>
    <property type="match status" value="1"/>
</dbReference>
<dbReference type="InterPro" id="IPR010611">
    <property type="entry name" value="3D_dom"/>
</dbReference>
<dbReference type="Gene3D" id="2.40.240.50">
    <property type="entry name" value="Barwin-like endoglucanases"/>
    <property type="match status" value="1"/>
</dbReference>
<evidence type="ECO:0000256" key="3">
    <source>
        <dbReference type="ARBA" id="ARBA00023239"/>
    </source>
</evidence>
<keyword evidence="3" id="KW-0456">Lyase</keyword>
<feature type="chain" id="PRO_5046946556" description="peptidoglycan lytic exotransglycosylase" evidence="6">
    <location>
        <begin position="28"/>
        <end position="389"/>
    </location>
</feature>
<evidence type="ECO:0000256" key="6">
    <source>
        <dbReference type="SAM" id="SignalP"/>
    </source>
</evidence>
<protein>
    <recommendedName>
        <fullName evidence="2">peptidoglycan lytic exotransglycosylase</fullName>
        <ecNumber evidence="2">4.2.2.n1</ecNumber>
    </recommendedName>
    <alternativeName>
        <fullName evidence="5">Murein hydrolase A</fullName>
    </alternativeName>
</protein>
<accession>A0ABV0EHP0</accession>
<dbReference type="InterPro" id="IPR036908">
    <property type="entry name" value="RlpA-like_sf"/>
</dbReference>
<gene>
    <name evidence="8" type="ORF">V6E02_08945</name>
</gene>
<dbReference type="InterPro" id="IPR026044">
    <property type="entry name" value="MltA"/>
</dbReference>
<evidence type="ECO:0000313" key="8">
    <source>
        <dbReference type="EMBL" id="MEO1767337.1"/>
    </source>
</evidence>
<evidence type="ECO:0000259" key="7">
    <source>
        <dbReference type="SMART" id="SM00925"/>
    </source>
</evidence>
<keyword evidence="4" id="KW-0961">Cell wall biogenesis/degradation</keyword>
<comment type="catalytic activity">
    <reaction evidence="1">
        <text>Exolytic cleavage of the (1-&gt;4)-beta-glycosidic linkage between N-acetylmuramic acid (MurNAc) and N-acetylglucosamine (GlcNAc) residues in peptidoglycan, from either the reducing or the non-reducing ends of the peptidoglycan chains, with concomitant formation of a 1,6-anhydrobond in the MurNAc residue.</text>
        <dbReference type="EC" id="4.2.2.n1"/>
    </reaction>
</comment>
<dbReference type="CDD" id="cd14668">
    <property type="entry name" value="mlta_B"/>
    <property type="match status" value="1"/>
</dbReference>
<dbReference type="PANTHER" id="PTHR30124">
    <property type="entry name" value="MEMBRANE-BOUND LYTIC MUREIN TRANSGLYCOSYLASE A"/>
    <property type="match status" value="1"/>
</dbReference>
<evidence type="ECO:0000313" key="9">
    <source>
        <dbReference type="Proteomes" id="UP001482231"/>
    </source>
</evidence>
<sequence length="389" mass="42370">MRASSFVCTLASYLKSVAILLALAACALPPKPSVTPVAPTPVLTPVPWSAVEGWEGNDAAGAWPALLASCQALERQRAWSAPCQAAARQIPADDAAARRFFEQWFVPHRLSASDGSDTGLITGYYEPLLLGSRNQSERFRHPIYGVPDDLLTIELASVYPELKSYRLRGRLVGNRVVPYYSREEIDSGTRPLAGRVIAWVDDPVALFFLHIQGSGRILLDSGEILRVGYADQNGHPYVSIGKKLVEWGELRPEQASMQGIRRWGEQHPDKLPRLLAANPSYVFFRELPPPPPQGPDGPPGALGVPLAAGRSLAVDPRAVPLGAPVFLATTWPNRDVPLKRLMFAQDTGGAIKGVVRADFFWGFGEEAGRLAGAMRQQGRMWVLLPKNGS</sequence>
<comment type="caution">
    <text evidence="8">The sequence shown here is derived from an EMBL/GenBank/DDBJ whole genome shotgun (WGS) entry which is preliminary data.</text>
</comment>
<name>A0ABV0EHP0_9BURK</name>
<proteinExistence type="predicted"/>
<keyword evidence="6" id="KW-0732">Signal</keyword>
<dbReference type="EMBL" id="JBAJEX010000006">
    <property type="protein sequence ID" value="MEO1767337.1"/>
    <property type="molecule type" value="Genomic_DNA"/>
</dbReference>
<evidence type="ECO:0000256" key="5">
    <source>
        <dbReference type="ARBA" id="ARBA00030918"/>
    </source>
</evidence>
<dbReference type="InterPro" id="IPR005300">
    <property type="entry name" value="MltA_B"/>
</dbReference>
<reference evidence="8 9" key="1">
    <citation type="submission" date="2024-02" db="EMBL/GenBank/DDBJ databases">
        <title>New thermophilic sulfur-oxidizing bacteria from a hot springs of the Uzon caldera (Kamchatka, Russia).</title>
        <authorList>
            <person name="Dukat A.M."/>
            <person name="Elcheninov A.G."/>
            <person name="Frolov E.N."/>
        </authorList>
    </citation>
    <scope>NUCLEOTIDE SEQUENCE [LARGE SCALE GENOMIC DNA]</scope>
    <source>
        <strain evidence="8 9">AK1</strain>
    </source>
</reference>
<feature type="domain" description="Lytic transglycosylase MltA" evidence="7">
    <location>
        <begin position="128"/>
        <end position="285"/>
    </location>
</feature>
<dbReference type="PANTHER" id="PTHR30124:SF0">
    <property type="entry name" value="MEMBRANE-BOUND LYTIC MUREIN TRANSGLYCOSYLASE A"/>
    <property type="match status" value="1"/>
</dbReference>
<dbReference type="PROSITE" id="PS51257">
    <property type="entry name" value="PROKAR_LIPOPROTEIN"/>
    <property type="match status" value="1"/>
</dbReference>
<dbReference type="Pfam" id="PF06725">
    <property type="entry name" value="3D"/>
    <property type="match status" value="1"/>
</dbReference>
<feature type="signal peptide" evidence="6">
    <location>
        <begin position="1"/>
        <end position="27"/>
    </location>
</feature>
<dbReference type="RefSeq" id="WP_347308447.1">
    <property type="nucleotide sequence ID" value="NZ_JBAJEX010000006.1"/>
</dbReference>
<evidence type="ECO:0000256" key="1">
    <source>
        <dbReference type="ARBA" id="ARBA00001420"/>
    </source>
</evidence>
<dbReference type="SUPFAM" id="SSF50685">
    <property type="entry name" value="Barwin-like endoglucanases"/>
    <property type="match status" value="1"/>
</dbReference>
<evidence type="ECO:0000256" key="4">
    <source>
        <dbReference type="ARBA" id="ARBA00023316"/>
    </source>
</evidence>
<evidence type="ECO:0000256" key="2">
    <source>
        <dbReference type="ARBA" id="ARBA00012587"/>
    </source>
</evidence>
<organism evidence="8 9">
    <name type="scientific">Thiobacter aerophilum</name>
    <dbReference type="NCBI Taxonomy" id="3121275"/>
    <lineage>
        <taxon>Bacteria</taxon>
        <taxon>Pseudomonadati</taxon>
        <taxon>Pseudomonadota</taxon>
        <taxon>Betaproteobacteria</taxon>
        <taxon>Burkholderiales</taxon>
        <taxon>Thiobacteraceae</taxon>
        <taxon>Thiobacter</taxon>
    </lineage>
</organism>